<keyword evidence="2" id="KW-1185">Reference proteome</keyword>
<reference evidence="1" key="1">
    <citation type="submission" date="2022-03" db="EMBL/GenBank/DDBJ databases">
        <authorList>
            <person name="Sayadi A."/>
        </authorList>
    </citation>
    <scope>NUCLEOTIDE SEQUENCE</scope>
</reference>
<sequence length="79" mass="9220">MKRSDQDEDAARQWEWLERVLQKFQRNGETKTCLLLDIAVPDDSNVLLKESVKISKYEDLEIEISKMSKQLPSNITRPA</sequence>
<organism evidence="1 2">
    <name type="scientific">Acanthoscelides obtectus</name>
    <name type="common">Bean weevil</name>
    <name type="synonym">Bruchus obtectus</name>
    <dbReference type="NCBI Taxonomy" id="200917"/>
    <lineage>
        <taxon>Eukaryota</taxon>
        <taxon>Metazoa</taxon>
        <taxon>Ecdysozoa</taxon>
        <taxon>Arthropoda</taxon>
        <taxon>Hexapoda</taxon>
        <taxon>Insecta</taxon>
        <taxon>Pterygota</taxon>
        <taxon>Neoptera</taxon>
        <taxon>Endopterygota</taxon>
        <taxon>Coleoptera</taxon>
        <taxon>Polyphaga</taxon>
        <taxon>Cucujiformia</taxon>
        <taxon>Chrysomeloidea</taxon>
        <taxon>Chrysomelidae</taxon>
        <taxon>Bruchinae</taxon>
        <taxon>Bruchini</taxon>
        <taxon>Acanthoscelides</taxon>
    </lineage>
</organism>
<protein>
    <submittedName>
        <fullName evidence="1">Uncharacterized protein</fullName>
    </submittedName>
</protein>
<evidence type="ECO:0000313" key="1">
    <source>
        <dbReference type="EMBL" id="CAH2009494.1"/>
    </source>
</evidence>
<dbReference type="AlphaFoldDB" id="A0A9P0Q448"/>
<dbReference type="EMBL" id="CAKOFQ010007884">
    <property type="protein sequence ID" value="CAH2009494.1"/>
    <property type="molecule type" value="Genomic_DNA"/>
</dbReference>
<evidence type="ECO:0000313" key="2">
    <source>
        <dbReference type="Proteomes" id="UP001152888"/>
    </source>
</evidence>
<accession>A0A9P0Q448</accession>
<comment type="caution">
    <text evidence="1">The sequence shown here is derived from an EMBL/GenBank/DDBJ whole genome shotgun (WGS) entry which is preliminary data.</text>
</comment>
<name>A0A9P0Q448_ACAOB</name>
<gene>
    <name evidence="1" type="ORF">ACAOBT_LOCUS30897</name>
</gene>
<dbReference type="Proteomes" id="UP001152888">
    <property type="component" value="Unassembled WGS sequence"/>
</dbReference>
<dbReference type="OrthoDB" id="6747990at2759"/>
<proteinExistence type="predicted"/>